<dbReference type="STRING" id="36842.SAMN02194393_02002"/>
<keyword evidence="6 16" id="KW-0285">Flavoprotein</keyword>
<keyword evidence="9 14" id="KW-0520">NAD</keyword>
<comment type="catalytic activity">
    <reaction evidence="12 16">
        <text>N(6)-[(R)-dihydrolipoyl]-L-lysyl-[protein] + NAD(+) = N(6)-[(R)-lipoyl]-L-lysyl-[protein] + NADH + H(+)</text>
        <dbReference type="Rhea" id="RHEA:15045"/>
        <dbReference type="Rhea" id="RHEA-COMP:10474"/>
        <dbReference type="Rhea" id="RHEA-COMP:10475"/>
        <dbReference type="ChEBI" id="CHEBI:15378"/>
        <dbReference type="ChEBI" id="CHEBI:57540"/>
        <dbReference type="ChEBI" id="CHEBI:57945"/>
        <dbReference type="ChEBI" id="CHEBI:83099"/>
        <dbReference type="ChEBI" id="CHEBI:83100"/>
        <dbReference type="EC" id="1.8.1.4"/>
    </reaction>
</comment>
<dbReference type="FunFam" id="3.30.390.30:FF:000001">
    <property type="entry name" value="Dihydrolipoyl dehydrogenase"/>
    <property type="match status" value="1"/>
</dbReference>
<feature type="binding site" evidence="14">
    <location>
        <position position="267"/>
    </location>
    <ligand>
        <name>NAD(+)</name>
        <dbReference type="ChEBI" id="CHEBI:57540"/>
    </ligand>
</feature>
<evidence type="ECO:0000256" key="6">
    <source>
        <dbReference type="ARBA" id="ARBA00022630"/>
    </source>
</evidence>
<evidence type="ECO:0000256" key="15">
    <source>
        <dbReference type="PIRSR" id="PIRSR000350-4"/>
    </source>
</evidence>
<dbReference type="SUPFAM" id="SSF55424">
    <property type="entry name" value="FAD/NAD-linked reductases, dimerisation (C-terminal) domain"/>
    <property type="match status" value="1"/>
</dbReference>
<dbReference type="PRINTS" id="PR00411">
    <property type="entry name" value="PNDRDTASEI"/>
</dbReference>
<comment type="subcellular location">
    <subcellularLocation>
        <location evidence="1">Cytoplasm</location>
    </subcellularLocation>
</comment>
<dbReference type="OrthoDB" id="9807946at2"/>
<evidence type="ECO:0000256" key="7">
    <source>
        <dbReference type="ARBA" id="ARBA00022827"/>
    </source>
</evidence>
<dbReference type="InterPro" id="IPR012999">
    <property type="entry name" value="Pyr_OxRdtase_I_AS"/>
</dbReference>
<feature type="binding site" evidence="14">
    <location>
        <begin position="140"/>
        <end position="142"/>
    </location>
    <ligand>
        <name>FAD</name>
        <dbReference type="ChEBI" id="CHEBI:57692"/>
    </ligand>
</feature>
<evidence type="ECO:0000256" key="11">
    <source>
        <dbReference type="ARBA" id="ARBA00023284"/>
    </source>
</evidence>
<evidence type="ECO:0000256" key="10">
    <source>
        <dbReference type="ARBA" id="ARBA00023157"/>
    </source>
</evidence>
<dbReference type="InterPro" id="IPR016156">
    <property type="entry name" value="FAD/NAD-linked_Rdtase_dimer_sf"/>
</dbReference>
<feature type="binding site" evidence="14">
    <location>
        <position position="200"/>
    </location>
    <ligand>
        <name>NAD(+)</name>
        <dbReference type="ChEBI" id="CHEBI:57540"/>
    </ligand>
</feature>
<feature type="binding site" evidence="14">
    <location>
        <position position="308"/>
    </location>
    <ligand>
        <name>FAD</name>
        <dbReference type="ChEBI" id="CHEBI:57692"/>
    </ligand>
</feature>
<dbReference type="EMBL" id="FUZT01000004">
    <property type="protein sequence ID" value="SKC65368.1"/>
    <property type="molecule type" value="Genomic_DNA"/>
</dbReference>
<dbReference type="PRINTS" id="PR00368">
    <property type="entry name" value="FADPNR"/>
</dbReference>
<dbReference type="InterPro" id="IPR001100">
    <property type="entry name" value="Pyr_nuc-diS_OxRdtase"/>
</dbReference>
<feature type="domain" description="FAD/NAD(P)-binding" evidence="18">
    <location>
        <begin position="1"/>
        <end position="323"/>
    </location>
</feature>
<dbReference type="GO" id="GO:0005737">
    <property type="term" value="C:cytoplasm"/>
    <property type="evidence" value="ECO:0007669"/>
    <property type="project" value="UniProtKB-SubCell"/>
</dbReference>
<dbReference type="InterPro" id="IPR036188">
    <property type="entry name" value="FAD/NAD-bd_sf"/>
</dbReference>
<keyword evidence="7 14" id="KW-0274">FAD</keyword>
<evidence type="ECO:0000313" key="19">
    <source>
        <dbReference type="EMBL" id="SKC65368.1"/>
    </source>
</evidence>
<dbReference type="SUPFAM" id="SSF51905">
    <property type="entry name" value="FAD/NAD(P)-binding domain"/>
    <property type="match status" value="1"/>
</dbReference>
<keyword evidence="11 16" id="KW-0676">Redox-active center</keyword>
<keyword evidence="20" id="KW-1185">Reference proteome</keyword>
<dbReference type="Proteomes" id="UP000190285">
    <property type="component" value="Unassembled WGS sequence"/>
</dbReference>
<evidence type="ECO:0000313" key="20">
    <source>
        <dbReference type="Proteomes" id="UP000190285"/>
    </source>
</evidence>
<feature type="active site" description="Proton acceptor" evidence="13">
    <location>
        <position position="440"/>
    </location>
</feature>
<comment type="miscellaneous">
    <text evidence="16">The active site is a redox-active disulfide bond.</text>
</comment>
<dbReference type="GO" id="GO:0004148">
    <property type="term" value="F:dihydrolipoyl dehydrogenase (NADH) activity"/>
    <property type="evidence" value="ECO:0007669"/>
    <property type="project" value="UniProtKB-EC"/>
</dbReference>
<dbReference type="Pfam" id="PF02852">
    <property type="entry name" value="Pyr_redox_dim"/>
    <property type="match status" value="1"/>
</dbReference>
<dbReference type="PIRSF" id="PIRSF000350">
    <property type="entry name" value="Mercury_reductase_MerA"/>
    <property type="match status" value="1"/>
</dbReference>
<dbReference type="InterPro" id="IPR004099">
    <property type="entry name" value="Pyr_nucl-diS_OxRdtase_dimer"/>
</dbReference>
<dbReference type="RefSeq" id="WP_079491283.1">
    <property type="nucleotide sequence ID" value="NZ_FUZT01000004.1"/>
</dbReference>
<dbReference type="InterPro" id="IPR006258">
    <property type="entry name" value="Lipoamide_DH"/>
</dbReference>
<keyword evidence="14" id="KW-0547">Nucleotide-binding</keyword>
<evidence type="ECO:0000259" key="17">
    <source>
        <dbReference type="Pfam" id="PF02852"/>
    </source>
</evidence>
<dbReference type="GO" id="GO:0006103">
    <property type="term" value="P:2-oxoglutarate metabolic process"/>
    <property type="evidence" value="ECO:0007669"/>
    <property type="project" value="TreeGrafter"/>
</dbReference>
<feature type="binding site" evidence="14">
    <location>
        <position position="111"/>
    </location>
    <ligand>
        <name>FAD</name>
        <dbReference type="ChEBI" id="CHEBI:57692"/>
    </ligand>
</feature>
<evidence type="ECO:0000256" key="13">
    <source>
        <dbReference type="PIRSR" id="PIRSR000350-2"/>
    </source>
</evidence>
<evidence type="ECO:0000256" key="4">
    <source>
        <dbReference type="ARBA" id="ARBA00016961"/>
    </source>
</evidence>
<dbReference type="PANTHER" id="PTHR22912">
    <property type="entry name" value="DISULFIDE OXIDOREDUCTASE"/>
    <property type="match status" value="1"/>
</dbReference>
<evidence type="ECO:0000256" key="12">
    <source>
        <dbReference type="ARBA" id="ARBA00049187"/>
    </source>
</evidence>
<evidence type="ECO:0000256" key="5">
    <source>
        <dbReference type="ARBA" id="ARBA00022490"/>
    </source>
</evidence>
<dbReference type="Gene3D" id="3.50.50.60">
    <property type="entry name" value="FAD/NAD(P)-binding domain"/>
    <property type="match status" value="2"/>
</dbReference>
<evidence type="ECO:0000256" key="2">
    <source>
        <dbReference type="ARBA" id="ARBA00007532"/>
    </source>
</evidence>
<accession>A0A1T5KPZ4</accession>
<sequence>MKVVILGGGPGGYVCGIRAAQLGADVTIIEKEALGGTCLNVGCIPTKVLLHTSEIYNTMKEESKELGIKLDSIDIDWTALQNRKEAVVQQLVSGVEVLLKSHNISIIKGEGKFINDKEIEIKLSNEKRQIIKFDKAVIATGSQASRIPVNGIDLEGVITSNEALSLREIPKSMCIIGGGVIGSEFASVYSSLGTKVTIIEMLPDILPTMDKEIVDVLKNQFYELGVEIYTETKVKGIREDSNKLILDTIVKGREKIFTAEKVLLAAGRKPSVQNLGLEKIGIKVDRGAIVVDRRTMETSVKNIYAIGDCNGGVLLAHVASAEGIVAAENIMGRLSKIKFNTTPYAVYTKPELAAVGLTEKEAKHRGYEIKVGNFPLYGNGKSLIMGESNGIVKFVVDARTDEILGMHMAGPRATDIIGQGALALRLEATVHEIITTIHAHPTVGEALHEAAHSVHGLAIHLPKLDNVKI</sequence>
<name>A0A1T5KPZ4_9FIRM</name>
<dbReference type="PROSITE" id="PS00076">
    <property type="entry name" value="PYRIDINE_REDOX_1"/>
    <property type="match status" value="1"/>
</dbReference>
<feature type="domain" description="Pyridine nucleotide-disulphide oxidoreductase dimerisation" evidence="17">
    <location>
        <begin position="342"/>
        <end position="451"/>
    </location>
</feature>
<protein>
    <recommendedName>
        <fullName evidence="4 16">Dihydrolipoyl dehydrogenase</fullName>
        <ecNumber evidence="3 16">1.8.1.4</ecNumber>
    </recommendedName>
</protein>
<evidence type="ECO:0000256" key="9">
    <source>
        <dbReference type="ARBA" id="ARBA00023027"/>
    </source>
</evidence>
<dbReference type="NCBIfam" id="TIGR01350">
    <property type="entry name" value="lipoamide_DH"/>
    <property type="match status" value="1"/>
</dbReference>
<keyword evidence="5" id="KW-0963">Cytoplasm</keyword>
<evidence type="ECO:0000256" key="3">
    <source>
        <dbReference type="ARBA" id="ARBA00012608"/>
    </source>
</evidence>
<dbReference type="PANTHER" id="PTHR22912:SF217">
    <property type="entry name" value="DIHYDROLIPOYL DEHYDROGENASE"/>
    <property type="match status" value="1"/>
</dbReference>
<evidence type="ECO:0000256" key="1">
    <source>
        <dbReference type="ARBA" id="ARBA00004496"/>
    </source>
</evidence>
<dbReference type="AlphaFoldDB" id="A0A1T5KPZ4"/>
<reference evidence="19 20" key="1">
    <citation type="submission" date="2017-02" db="EMBL/GenBank/DDBJ databases">
        <authorList>
            <person name="Peterson S.W."/>
        </authorList>
    </citation>
    <scope>NUCLEOTIDE SEQUENCE [LARGE SCALE GENOMIC DNA]</scope>
    <source>
        <strain evidence="19 20">M1</strain>
    </source>
</reference>
<dbReference type="GO" id="GO:0050660">
    <property type="term" value="F:flavin adenine dinucleotide binding"/>
    <property type="evidence" value="ECO:0007669"/>
    <property type="project" value="InterPro"/>
</dbReference>
<dbReference type="InterPro" id="IPR050151">
    <property type="entry name" value="Class-I_Pyr_Nuc-Dis_Oxidored"/>
</dbReference>
<feature type="binding site" evidence="14">
    <location>
        <position position="47"/>
    </location>
    <ligand>
        <name>FAD</name>
        <dbReference type="ChEBI" id="CHEBI:57692"/>
    </ligand>
</feature>
<dbReference type="EC" id="1.8.1.4" evidence="3 16"/>
<comment type="cofactor">
    <cofactor evidence="14 16">
        <name>FAD</name>
        <dbReference type="ChEBI" id="CHEBI:57692"/>
    </cofactor>
    <text evidence="14 16">Binds 1 FAD per subunit.</text>
</comment>
<feature type="disulfide bond" description="Redox-active" evidence="15">
    <location>
        <begin position="38"/>
        <end position="43"/>
    </location>
</feature>
<keyword evidence="8 16" id="KW-0560">Oxidoreductase</keyword>
<proteinExistence type="inferred from homology"/>
<dbReference type="Gene3D" id="3.30.390.30">
    <property type="match status" value="1"/>
</dbReference>
<organism evidence="19 20">
    <name type="scientific">Maledivibacter halophilus</name>
    <dbReference type="NCBI Taxonomy" id="36842"/>
    <lineage>
        <taxon>Bacteria</taxon>
        <taxon>Bacillati</taxon>
        <taxon>Bacillota</taxon>
        <taxon>Clostridia</taxon>
        <taxon>Peptostreptococcales</taxon>
        <taxon>Caminicellaceae</taxon>
        <taxon>Maledivibacter</taxon>
    </lineage>
</organism>
<keyword evidence="10" id="KW-1015">Disulfide bond</keyword>
<evidence type="ECO:0000256" key="16">
    <source>
        <dbReference type="RuleBase" id="RU003692"/>
    </source>
</evidence>
<evidence type="ECO:0000256" key="14">
    <source>
        <dbReference type="PIRSR" id="PIRSR000350-3"/>
    </source>
</evidence>
<evidence type="ECO:0000259" key="18">
    <source>
        <dbReference type="Pfam" id="PF07992"/>
    </source>
</evidence>
<feature type="binding site" evidence="14">
    <location>
        <begin position="177"/>
        <end position="184"/>
    </location>
    <ligand>
        <name>NAD(+)</name>
        <dbReference type="ChEBI" id="CHEBI:57540"/>
    </ligand>
</feature>
<comment type="similarity">
    <text evidence="2 16">Belongs to the class-I pyridine nucleotide-disulfide oxidoreductase family.</text>
</comment>
<gene>
    <name evidence="19" type="ORF">SAMN02194393_02002</name>
</gene>
<evidence type="ECO:0000256" key="8">
    <source>
        <dbReference type="ARBA" id="ARBA00023002"/>
    </source>
</evidence>
<dbReference type="InterPro" id="IPR023753">
    <property type="entry name" value="FAD/NAD-binding_dom"/>
</dbReference>
<dbReference type="Pfam" id="PF07992">
    <property type="entry name" value="Pyr_redox_2"/>
    <property type="match status" value="1"/>
</dbReference>